<evidence type="ECO:0000313" key="3">
    <source>
        <dbReference type="EMBL" id="VDC31806.1"/>
    </source>
</evidence>
<name>A0A3P5XAZ0_9RHOB</name>
<dbReference type="InterPro" id="IPR028992">
    <property type="entry name" value="Hedgehog/Intein_dom"/>
</dbReference>
<dbReference type="Pfam" id="PF13403">
    <property type="entry name" value="Hint_2"/>
    <property type="match status" value="1"/>
</dbReference>
<dbReference type="AlphaFoldDB" id="A0A3P5XAZ0"/>
<proteinExistence type="predicted"/>
<gene>
    <name evidence="3" type="ORF">XINFAN_03161</name>
</gene>
<feature type="domain" description="Hedgehog/Intein (Hint)" evidence="2">
    <location>
        <begin position="26"/>
        <end position="157"/>
    </location>
</feature>
<protein>
    <recommendedName>
        <fullName evidence="2">Hedgehog/Intein (Hint) domain-containing protein</fullName>
    </recommendedName>
</protein>
<feature type="region of interest" description="Disordered" evidence="1">
    <location>
        <begin position="1"/>
        <end position="20"/>
    </location>
</feature>
<dbReference type="EMBL" id="UXAW01000088">
    <property type="protein sequence ID" value="VDC31806.1"/>
    <property type="molecule type" value="Genomic_DNA"/>
</dbReference>
<keyword evidence="4" id="KW-1185">Reference proteome</keyword>
<evidence type="ECO:0000259" key="2">
    <source>
        <dbReference type="Pfam" id="PF13403"/>
    </source>
</evidence>
<accession>A0A3P5XAZ0</accession>
<sequence length="162" mass="17456">MKDRAMTPQTTTQSDIPGALRPAGITVGTPVLTLDGELPVQFLALGDRVITRNGARVLKAISVQVLRDAAMIRVSASALGHDRPESDVFLAPSQKVLLRDWRAKALYGSETALVEAARLADGEYIRQETVAELRLFTLHFGRDEVIYAGGLELACESATVPA</sequence>
<evidence type="ECO:0000256" key="1">
    <source>
        <dbReference type="SAM" id="MobiDB-lite"/>
    </source>
</evidence>
<dbReference type="Proteomes" id="UP000277498">
    <property type="component" value="Unassembled WGS sequence"/>
</dbReference>
<reference evidence="3 4" key="1">
    <citation type="submission" date="2018-11" db="EMBL/GenBank/DDBJ databases">
        <authorList>
            <person name="Criscuolo A."/>
        </authorList>
    </citation>
    <scope>NUCLEOTIDE SEQUENCE [LARGE SCALE GENOMIC DNA]</scope>
    <source>
        <strain evidence="3">ACIP111625</strain>
    </source>
</reference>
<evidence type="ECO:0000313" key="4">
    <source>
        <dbReference type="Proteomes" id="UP000277498"/>
    </source>
</evidence>
<organism evidence="3 4">
    <name type="scientific">Pseudogemmobacter humi</name>
    <dbReference type="NCBI Taxonomy" id="2483812"/>
    <lineage>
        <taxon>Bacteria</taxon>
        <taxon>Pseudomonadati</taxon>
        <taxon>Pseudomonadota</taxon>
        <taxon>Alphaproteobacteria</taxon>
        <taxon>Rhodobacterales</taxon>
        <taxon>Paracoccaceae</taxon>
        <taxon>Pseudogemmobacter</taxon>
    </lineage>
</organism>